<gene>
    <name evidence="3" type="ORF">M231_05435</name>
</gene>
<dbReference type="GO" id="GO:0003906">
    <property type="term" value="F:DNA-(apurinic or apyrimidinic site) endonuclease activity"/>
    <property type="evidence" value="ECO:0007669"/>
    <property type="project" value="TreeGrafter"/>
</dbReference>
<reference evidence="3 4" key="1">
    <citation type="submission" date="2016-06" db="EMBL/GenBank/DDBJ databases">
        <title>Evolution of pathogenesis and genome organization in the Tremellales.</title>
        <authorList>
            <person name="Cuomo C."/>
            <person name="Litvintseva A."/>
            <person name="Heitman J."/>
            <person name="Chen Y."/>
            <person name="Sun S."/>
            <person name="Springer D."/>
            <person name="Dromer F."/>
            <person name="Young S."/>
            <person name="Zeng Q."/>
            <person name="Chapman S."/>
            <person name="Gujja S."/>
            <person name="Saif S."/>
            <person name="Birren B."/>
        </authorList>
    </citation>
    <scope>NUCLEOTIDE SEQUENCE [LARGE SCALE GENOMIC DNA]</scope>
    <source>
        <strain evidence="3 4">ATCC 28783</strain>
    </source>
</reference>
<accession>A0A4Q1BI32</accession>
<dbReference type="GO" id="GO:0005634">
    <property type="term" value="C:nucleus"/>
    <property type="evidence" value="ECO:0007669"/>
    <property type="project" value="TreeGrafter"/>
</dbReference>
<keyword evidence="4" id="KW-1185">Reference proteome</keyword>
<dbReference type="VEuPathDB" id="FungiDB:TREMEDRAFT_63758"/>
<comment type="caution">
    <text evidence="3">The sequence shown here is derived from an EMBL/GenBank/DDBJ whole genome shotgun (WGS) entry which is preliminary data.</text>
</comment>
<dbReference type="SUPFAM" id="SSF51658">
    <property type="entry name" value="Xylose isomerase-like"/>
    <property type="match status" value="1"/>
</dbReference>
<dbReference type="AlphaFoldDB" id="A0A4Q1BI32"/>
<dbReference type="InterPro" id="IPR001719">
    <property type="entry name" value="AP_endonuc_2"/>
</dbReference>
<feature type="domain" description="Xylose isomerase-like TIM barrel" evidence="2">
    <location>
        <begin position="3"/>
        <end position="126"/>
    </location>
</feature>
<dbReference type="InterPro" id="IPR036237">
    <property type="entry name" value="Xyl_isomerase-like_sf"/>
</dbReference>
<proteinExistence type="predicted"/>
<dbReference type="PANTHER" id="PTHR21445">
    <property type="entry name" value="ENDONUCLEASE IV ENDODEOXYRIBONUCLEASE IV"/>
    <property type="match status" value="1"/>
</dbReference>
<dbReference type="OrthoDB" id="7663182at2759"/>
<evidence type="ECO:0000313" key="4">
    <source>
        <dbReference type="Proteomes" id="UP000289152"/>
    </source>
</evidence>
<dbReference type="InterPro" id="IPR013022">
    <property type="entry name" value="Xyl_isomerase-like_TIM-brl"/>
</dbReference>
<dbReference type="PANTHER" id="PTHR21445:SF0">
    <property type="entry name" value="APURINIC-APYRIMIDINIC ENDONUCLEASE"/>
    <property type="match status" value="1"/>
</dbReference>
<dbReference type="PROSITE" id="PS51432">
    <property type="entry name" value="AP_NUCLEASE_F2_4"/>
    <property type="match status" value="1"/>
</dbReference>
<dbReference type="Gene3D" id="3.20.20.150">
    <property type="entry name" value="Divalent-metal-dependent TIM barrel enzymes"/>
    <property type="match status" value="1"/>
</dbReference>
<dbReference type="GO" id="GO:0008270">
    <property type="term" value="F:zinc ion binding"/>
    <property type="evidence" value="ECO:0007669"/>
    <property type="project" value="InterPro"/>
</dbReference>
<dbReference type="GO" id="GO:0005739">
    <property type="term" value="C:mitochondrion"/>
    <property type="evidence" value="ECO:0007669"/>
    <property type="project" value="TreeGrafter"/>
</dbReference>
<evidence type="ECO:0000259" key="2">
    <source>
        <dbReference type="Pfam" id="PF01261"/>
    </source>
</evidence>
<name>A0A4Q1BI32_TREME</name>
<dbReference type="EMBL" id="SDIL01000072">
    <property type="protein sequence ID" value="RXK37293.1"/>
    <property type="molecule type" value="Genomic_DNA"/>
</dbReference>
<feature type="region of interest" description="Disordered" evidence="1">
    <location>
        <begin position="178"/>
        <end position="199"/>
    </location>
</feature>
<evidence type="ECO:0000256" key="1">
    <source>
        <dbReference type="SAM" id="MobiDB-lite"/>
    </source>
</evidence>
<dbReference type="Proteomes" id="UP000289152">
    <property type="component" value="Unassembled WGS sequence"/>
</dbReference>
<dbReference type="GO" id="GO:0008081">
    <property type="term" value="F:phosphoric diester hydrolase activity"/>
    <property type="evidence" value="ECO:0007669"/>
    <property type="project" value="TreeGrafter"/>
</dbReference>
<evidence type="ECO:0000313" key="3">
    <source>
        <dbReference type="EMBL" id="RXK37293.1"/>
    </source>
</evidence>
<dbReference type="GO" id="GO:0003677">
    <property type="term" value="F:DNA binding"/>
    <property type="evidence" value="ECO:0007669"/>
    <property type="project" value="InterPro"/>
</dbReference>
<protein>
    <recommendedName>
        <fullName evidence="2">Xylose isomerase-like TIM barrel domain-containing protein</fullName>
    </recommendedName>
</protein>
<dbReference type="STRING" id="5217.A0A4Q1BI32"/>
<organism evidence="3 4">
    <name type="scientific">Tremella mesenterica</name>
    <name type="common">Jelly fungus</name>
    <dbReference type="NCBI Taxonomy" id="5217"/>
    <lineage>
        <taxon>Eukaryota</taxon>
        <taxon>Fungi</taxon>
        <taxon>Dikarya</taxon>
        <taxon>Basidiomycota</taxon>
        <taxon>Agaricomycotina</taxon>
        <taxon>Tremellomycetes</taxon>
        <taxon>Tremellales</taxon>
        <taxon>Tremellaceae</taxon>
        <taxon>Tremella</taxon>
    </lineage>
</organism>
<dbReference type="InParanoid" id="A0A4Q1BI32"/>
<dbReference type="Pfam" id="PF01261">
    <property type="entry name" value="AP_endonuc_2"/>
    <property type="match status" value="1"/>
</dbReference>
<sequence>MTGTVIGTSFAELRYVRDLIKDRSRLKFCVDLCHVHVRNYDLSSDSGLARFFADMKDVLGAENVVCVHVSEAVHAYGTGKDVHSRIGSGTIGVDSLRHIMRHSSLSHVGFILETPRLYRKHTSSKIERAEVRRLKEELEYVTLLASLSDRHWEAMKDDLIRDHEKRWKSLSAVYAKLRPHPRGHNNSPNKRKNLETKGWQMEIKQESPTPKREDLARNMDCHLGQRSRRSERLVTMNIKEEDKSRVGLVFSQKPP</sequence>
<dbReference type="GO" id="GO:0006284">
    <property type="term" value="P:base-excision repair"/>
    <property type="evidence" value="ECO:0007669"/>
    <property type="project" value="TreeGrafter"/>
</dbReference>